<accession>A0AAN6W4J7</accession>
<dbReference type="EMBL" id="MU866242">
    <property type="protein sequence ID" value="KAK4175264.1"/>
    <property type="molecule type" value="Genomic_DNA"/>
</dbReference>
<gene>
    <name evidence="1" type="ORF">QBC36DRAFT_143731</name>
</gene>
<name>A0AAN6W4J7_9PEZI</name>
<evidence type="ECO:0000313" key="1">
    <source>
        <dbReference type="EMBL" id="KAK4175264.1"/>
    </source>
</evidence>
<dbReference type="AlphaFoldDB" id="A0AAN6W4J7"/>
<protein>
    <submittedName>
        <fullName evidence="1">Uncharacterized protein</fullName>
    </submittedName>
</protein>
<dbReference type="Proteomes" id="UP001302321">
    <property type="component" value="Unassembled WGS sequence"/>
</dbReference>
<reference evidence="1" key="1">
    <citation type="journal article" date="2023" name="Mol. Phylogenet. Evol.">
        <title>Genome-scale phylogeny and comparative genomics of the fungal order Sordariales.</title>
        <authorList>
            <person name="Hensen N."/>
            <person name="Bonometti L."/>
            <person name="Westerberg I."/>
            <person name="Brannstrom I.O."/>
            <person name="Guillou S."/>
            <person name="Cros-Aarteil S."/>
            <person name="Calhoun S."/>
            <person name="Haridas S."/>
            <person name="Kuo A."/>
            <person name="Mondo S."/>
            <person name="Pangilinan J."/>
            <person name="Riley R."/>
            <person name="LaButti K."/>
            <person name="Andreopoulos B."/>
            <person name="Lipzen A."/>
            <person name="Chen C."/>
            <person name="Yan M."/>
            <person name="Daum C."/>
            <person name="Ng V."/>
            <person name="Clum A."/>
            <person name="Steindorff A."/>
            <person name="Ohm R.A."/>
            <person name="Martin F."/>
            <person name="Silar P."/>
            <person name="Natvig D.O."/>
            <person name="Lalanne C."/>
            <person name="Gautier V."/>
            <person name="Ament-Velasquez S.L."/>
            <person name="Kruys A."/>
            <person name="Hutchinson M.I."/>
            <person name="Powell A.J."/>
            <person name="Barry K."/>
            <person name="Miller A.N."/>
            <person name="Grigoriev I.V."/>
            <person name="Debuchy R."/>
            <person name="Gladieux P."/>
            <person name="Hiltunen Thoren M."/>
            <person name="Johannesson H."/>
        </authorList>
    </citation>
    <scope>NUCLEOTIDE SEQUENCE</scope>
    <source>
        <strain evidence="1">CBS 892.96</strain>
    </source>
</reference>
<organism evidence="1 2">
    <name type="scientific">Triangularia setosa</name>
    <dbReference type="NCBI Taxonomy" id="2587417"/>
    <lineage>
        <taxon>Eukaryota</taxon>
        <taxon>Fungi</taxon>
        <taxon>Dikarya</taxon>
        <taxon>Ascomycota</taxon>
        <taxon>Pezizomycotina</taxon>
        <taxon>Sordariomycetes</taxon>
        <taxon>Sordariomycetidae</taxon>
        <taxon>Sordariales</taxon>
        <taxon>Podosporaceae</taxon>
        <taxon>Triangularia</taxon>
    </lineage>
</organism>
<comment type="caution">
    <text evidence="1">The sequence shown here is derived from an EMBL/GenBank/DDBJ whole genome shotgun (WGS) entry which is preliminary data.</text>
</comment>
<sequence>NNSTAFQTIPAPPWAENPGYRGTASIIWSRTVTFVECVHSALHINTPVPDRIGAW</sequence>
<evidence type="ECO:0000313" key="2">
    <source>
        <dbReference type="Proteomes" id="UP001302321"/>
    </source>
</evidence>
<reference evidence="1" key="2">
    <citation type="submission" date="2023-05" db="EMBL/GenBank/DDBJ databases">
        <authorList>
            <consortium name="Lawrence Berkeley National Laboratory"/>
            <person name="Steindorff A."/>
            <person name="Hensen N."/>
            <person name="Bonometti L."/>
            <person name="Westerberg I."/>
            <person name="Brannstrom I.O."/>
            <person name="Guillou S."/>
            <person name="Cros-Aarteil S."/>
            <person name="Calhoun S."/>
            <person name="Haridas S."/>
            <person name="Kuo A."/>
            <person name="Mondo S."/>
            <person name="Pangilinan J."/>
            <person name="Riley R."/>
            <person name="Labutti K."/>
            <person name="Andreopoulos B."/>
            <person name="Lipzen A."/>
            <person name="Chen C."/>
            <person name="Yanf M."/>
            <person name="Daum C."/>
            <person name="Ng V."/>
            <person name="Clum A."/>
            <person name="Ohm R."/>
            <person name="Martin F."/>
            <person name="Silar P."/>
            <person name="Natvig D."/>
            <person name="Lalanne C."/>
            <person name="Gautier V."/>
            <person name="Ament-Velasquez S.L."/>
            <person name="Kruys A."/>
            <person name="Hutchinson M.I."/>
            <person name="Powell A.J."/>
            <person name="Barry K."/>
            <person name="Miller A.N."/>
            <person name="Grigoriev I.V."/>
            <person name="Debuchy R."/>
            <person name="Gladieux P."/>
            <person name="Thoren M.H."/>
            <person name="Johannesson H."/>
        </authorList>
    </citation>
    <scope>NUCLEOTIDE SEQUENCE</scope>
    <source>
        <strain evidence="1">CBS 892.96</strain>
    </source>
</reference>
<proteinExistence type="predicted"/>
<keyword evidence="2" id="KW-1185">Reference proteome</keyword>
<feature type="non-terminal residue" evidence="1">
    <location>
        <position position="55"/>
    </location>
</feature>
<feature type="non-terminal residue" evidence="1">
    <location>
        <position position="1"/>
    </location>
</feature>